<gene>
    <name evidence="2" type="ORF">GKO46_10560</name>
    <name evidence="3" type="ORF">GKO48_10980</name>
</gene>
<evidence type="ECO:0000313" key="3">
    <source>
        <dbReference type="EMBL" id="WFG40120.1"/>
    </source>
</evidence>
<reference evidence="4" key="3">
    <citation type="submission" date="2023-06" db="EMBL/GenBank/DDBJ databases">
        <title>Pangenomics reveal diversification of enzyme families and niche specialization in globally abundant SAR202 bacteria.</title>
        <authorList>
            <person name="Saw J.H.W."/>
        </authorList>
    </citation>
    <scope>NUCLEOTIDE SEQUENCE [LARGE SCALE GENOMIC DNA]</scope>
    <source>
        <strain evidence="4">JH1073</strain>
    </source>
</reference>
<accession>A0AAJ5ZFL4</accession>
<dbReference type="Proteomes" id="UP001219901">
    <property type="component" value="Chromosome"/>
</dbReference>
<evidence type="ECO:0000313" key="2">
    <source>
        <dbReference type="EMBL" id="MDG0867505.1"/>
    </source>
</evidence>
<reference evidence="4 5" key="1">
    <citation type="submission" date="2019-11" db="EMBL/GenBank/DDBJ databases">
        <authorList>
            <person name="Cho J.-C."/>
        </authorList>
    </citation>
    <scope>NUCLEOTIDE SEQUENCE [LARGE SCALE GENOMIC DNA]</scope>
    <source>
        <strain evidence="3 4">JH1073</strain>
        <strain evidence="2 5">JH702</strain>
    </source>
</reference>
<dbReference type="EMBL" id="WMBE01000003">
    <property type="protein sequence ID" value="MDG0867505.1"/>
    <property type="molecule type" value="Genomic_DNA"/>
</dbReference>
<name>A0AAJ5ZFL4_9CHLR</name>
<feature type="domain" description="BioF2-like acetyltransferase" evidence="1">
    <location>
        <begin position="171"/>
        <end position="313"/>
    </location>
</feature>
<dbReference type="SUPFAM" id="SSF55729">
    <property type="entry name" value="Acyl-CoA N-acyltransferases (Nat)"/>
    <property type="match status" value="1"/>
</dbReference>
<organism evidence="3 4">
    <name type="scientific">Candidatus Lucifugimonas marina</name>
    <dbReference type="NCBI Taxonomy" id="3038979"/>
    <lineage>
        <taxon>Bacteria</taxon>
        <taxon>Bacillati</taxon>
        <taxon>Chloroflexota</taxon>
        <taxon>Dehalococcoidia</taxon>
        <taxon>SAR202 cluster</taxon>
        <taxon>Candidatus Lucifugimonadales</taxon>
        <taxon>Candidatus Lucifugimonadaceae</taxon>
        <taxon>Candidatus Lucifugimonas</taxon>
    </lineage>
</organism>
<reference evidence="3" key="2">
    <citation type="journal article" date="2023" name="Nat. Commun.">
        <title>Cultivation of marine bacteria of the SAR202 clade.</title>
        <authorList>
            <person name="Lim Y."/>
            <person name="Seo J.H."/>
            <person name="Giovannoni S.J."/>
            <person name="Kang I."/>
            <person name="Cho J.C."/>
        </authorList>
    </citation>
    <scope>NUCLEOTIDE SEQUENCE</scope>
    <source>
        <strain evidence="3">JH1073</strain>
    </source>
</reference>
<dbReference type="RefSeq" id="WP_342825933.1">
    <property type="nucleotide sequence ID" value="NZ_CP046146.1"/>
</dbReference>
<sequence length="332" mass="37833">MTCCSAGVEQGTFESLADHWQHLIEGCNEPTFFDTEAWQKTWWSEFQGDSELKIMVVRSESGDINMIAPMMIDGSEISFLGSTDLVDYHDFLIRDRFSPNCIETLVSHIDEMREIDTINLQSLPSNSPTITQFREAAEKAGWNVELEQEDVAPRLDLPSTWDEYVSSLRKKDRHELRRKLRRLEAAGETKQVELTEPAEIESAMGDFMRLHRMSTPDKNEFMTPEREQFFSRIAVELAASGFTRLCFLEVNGVREATSLSFVCGNVRYLYNSGYNPAQSKLSVGLLNHALAIKSSIEAGHRVFDFMRGNESYKYHLGGIDRQVFALTATRQS</sequence>
<dbReference type="Pfam" id="PF13480">
    <property type="entry name" value="Acetyltransf_6"/>
    <property type="match status" value="1"/>
</dbReference>
<proteinExistence type="predicted"/>
<evidence type="ECO:0000259" key="1">
    <source>
        <dbReference type="Pfam" id="PF13480"/>
    </source>
</evidence>
<dbReference type="AlphaFoldDB" id="A0AAJ5ZFL4"/>
<dbReference type="Gene3D" id="3.40.630.30">
    <property type="match status" value="1"/>
</dbReference>
<protein>
    <submittedName>
        <fullName evidence="3">GNAT family N-acetyltransferase</fullName>
    </submittedName>
</protein>
<keyword evidence="4" id="KW-1185">Reference proteome</keyword>
<dbReference type="Proteomes" id="UP001321249">
    <property type="component" value="Unassembled WGS sequence"/>
</dbReference>
<evidence type="ECO:0000313" key="4">
    <source>
        <dbReference type="Proteomes" id="UP001219901"/>
    </source>
</evidence>
<dbReference type="InterPro" id="IPR016181">
    <property type="entry name" value="Acyl_CoA_acyltransferase"/>
</dbReference>
<dbReference type="EMBL" id="CP046147">
    <property type="protein sequence ID" value="WFG40120.1"/>
    <property type="molecule type" value="Genomic_DNA"/>
</dbReference>
<dbReference type="InterPro" id="IPR038740">
    <property type="entry name" value="BioF2-like_GNAT_dom"/>
</dbReference>
<evidence type="ECO:0000313" key="5">
    <source>
        <dbReference type="Proteomes" id="UP001321249"/>
    </source>
</evidence>